<keyword evidence="3" id="KW-1185">Reference proteome</keyword>
<name>A0A7T3FYQ1_9EURY</name>
<dbReference type="OrthoDB" id="9014at2157"/>
<dbReference type="InterPro" id="IPR007325">
    <property type="entry name" value="KFase/CYL"/>
</dbReference>
<evidence type="ECO:0000313" key="2">
    <source>
        <dbReference type="EMBL" id="QPV63086.1"/>
    </source>
</evidence>
<feature type="compositionally biased region" description="Polar residues" evidence="1">
    <location>
        <begin position="1"/>
        <end position="10"/>
    </location>
</feature>
<accession>A0A7T3FYQ1</accession>
<feature type="compositionally biased region" description="Polar residues" evidence="1">
    <location>
        <begin position="27"/>
        <end position="36"/>
    </location>
</feature>
<sequence>MTSFDLSHSLATDMPVYPGTEPVSVEPSATRSSDGYRTTRLDLDSHAGTHVDAPAHLTDGPSLDEFPVERFTFDAAAADLRPLDDRERVGLDALRAALAADPESVDLVAVVTGWDRHWGDDRYLDHPYLAAEAAAWLADHDCDLGVDTGNPDPTPTERAGDDEPDGFPVHGRLFDADRLIVENLRGLDRLPERFDFQAYPLRFGDADASPVRAVARTVDSESR</sequence>
<dbReference type="InterPro" id="IPR037175">
    <property type="entry name" value="KFase_sf"/>
</dbReference>
<dbReference type="SUPFAM" id="SSF102198">
    <property type="entry name" value="Putative cyclase"/>
    <property type="match status" value="1"/>
</dbReference>
<dbReference type="GO" id="GO:0019441">
    <property type="term" value="P:L-tryptophan catabolic process to kynurenine"/>
    <property type="evidence" value="ECO:0007669"/>
    <property type="project" value="InterPro"/>
</dbReference>
<evidence type="ECO:0000256" key="1">
    <source>
        <dbReference type="SAM" id="MobiDB-lite"/>
    </source>
</evidence>
<dbReference type="PANTHER" id="PTHR31118">
    <property type="entry name" value="CYCLASE-LIKE PROTEIN 2"/>
    <property type="match status" value="1"/>
</dbReference>
<dbReference type="PANTHER" id="PTHR31118:SF32">
    <property type="entry name" value="KYNURENINE FORMAMIDASE"/>
    <property type="match status" value="1"/>
</dbReference>
<organism evidence="2 3">
    <name type="scientific">Halosimplex litoreum</name>
    <dbReference type="NCBI Taxonomy" id="1198301"/>
    <lineage>
        <taxon>Archaea</taxon>
        <taxon>Methanobacteriati</taxon>
        <taxon>Methanobacteriota</taxon>
        <taxon>Stenosarchaea group</taxon>
        <taxon>Halobacteria</taxon>
        <taxon>Halobacteriales</taxon>
        <taxon>Haloarculaceae</taxon>
        <taxon>Halosimplex</taxon>
    </lineage>
</organism>
<evidence type="ECO:0000313" key="3">
    <source>
        <dbReference type="Proteomes" id="UP000595001"/>
    </source>
</evidence>
<dbReference type="GO" id="GO:0004061">
    <property type="term" value="F:arylformamidase activity"/>
    <property type="evidence" value="ECO:0007669"/>
    <property type="project" value="InterPro"/>
</dbReference>
<feature type="region of interest" description="Disordered" evidence="1">
    <location>
        <begin position="147"/>
        <end position="166"/>
    </location>
</feature>
<reference evidence="2 3" key="1">
    <citation type="submission" date="2020-12" db="EMBL/GenBank/DDBJ databases">
        <title>Halosimplex halophilum sp. nov. and Halosimplex salinum sp. nov., two new members of the genus Halosimplex.</title>
        <authorList>
            <person name="Cui H.L."/>
        </authorList>
    </citation>
    <scope>NUCLEOTIDE SEQUENCE [LARGE SCALE GENOMIC DNA]</scope>
    <source>
        <strain evidence="2 3">YGH94</strain>
    </source>
</reference>
<dbReference type="RefSeq" id="WP_198061880.1">
    <property type="nucleotide sequence ID" value="NZ_CP065856.1"/>
</dbReference>
<dbReference type="KEGG" id="hlt:I7X12_00165"/>
<dbReference type="Gene3D" id="3.50.30.50">
    <property type="entry name" value="Putative cyclase"/>
    <property type="match status" value="1"/>
</dbReference>
<protein>
    <submittedName>
        <fullName evidence="2">Cyclase family protein</fullName>
    </submittedName>
</protein>
<dbReference type="AlphaFoldDB" id="A0A7T3FYQ1"/>
<dbReference type="GeneID" id="60586860"/>
<dbReference type="Pfam" id="PF04199">
    <property type="entry name" value="Cyclase"/>
    <property type="match status" value="1"/>
</dbReference>
<dbReference type="Proteomes" id="UP000595001">
    <property type="component" value="Chromosome"/>
</dbReference>
<proteinExistence type="predicted"/>
<dbReference type="EMBL" id="CP065856">
    <property type="protein sequence ID" value="QPV63086.1"/>
    <property type="molecule type" value="Genomic_DNA"/>
</dbReference>
<gene>
    <name evidence="2" type="ORF">I7X12_00165</name>
</gene>
<feature type="region of interest" description="Disordered" evidence="1">
    <location>
        <begin position="1"/>
        <end position="36"/>
    </location>
</feature>